<dbReference type="AlphaFoldDB" id="A0A2T1E3C8"/>
<dbReference type="Pfam" id="PF00391">
    <property type="entry name" value="PEP-utilizers"/>
    <property type="match status" value="1"/>
</dbReference>
<evidence type="ECO:0000313" key="14">
    <source>
        <dbReference type="EMBL" id="PSB27236.1"/>
    </source>
</evidence>
<dbReference type="GO" id="GO:0005886">
    <property type="term" value="C:plasma membrane"/>
    <property type="evidence" value="ECO:0007669"/>
    <property type="project" value="InterPro"/>
</dbReference>
<dbReference type="Gene3D" id="3.30.1490.20">
    <property type="entry name" value="ATP-grasp fold, A domain"/>
    <property type="match status" value="1"/>
</dbReference>
<keyword evidence="6" id="KW-0443">Lipid metabolism</keyword>
<protein>
    <submittedName>
        <fullName evidence="14">Pyruvate phosphate dikinase PEP/pyruvate-binding protein</fullName>
    </submittedName>
</protein>
<dbReference type="InterPro" id="IPR003811">
    <property type="entry name" value="G3P_acylTferase_PlsY"/>
</dbReference>
<dbReference type="InterPro" id="IPR013815">
    <property type="entry name" value="ATP_grasp_subdomain_1"/>
</dbReference>
<evidence type="ECO:0000256" key="8">
    <source>
        <dbReference type="ARBA" id="ARBA00023209"/>
    </source>
</evidence>
<feature type="domain" description="PEP-utilising enzyme mobile" evidence="12">
    <location>
        <begin position="934"/>
        <end position="1003"/>
    </location>
</feature>
<keyword evidence="15" id="KW-1185">Reference proteome</keyword>
<dbReference type="Pfam" id="PF01326">
    <property type="entry name" value="PPDK_N"/>
    <property type="match status" value="1"/>
</dbReference>
<keyword evidence="4 11" id="KW-0812">Transmembrane</keyword>
<gene>
    <name evidence="14" type="ORF">C7B82_17370</name>
</gene>
<dbReference type="GO" id="GO:0043772">
    <property type="term" value="F:acyl-phosphate glycerol-3-phosphate acyltransferase activity"/>
    <property type="evidence" value="ECO:0007669"/>
    <property type="project" value="InterPro"/>
</dbReference>
<evidence type="ECO:0000256" key="7">
    <source>
        <dbReference type="ARBA" id="ARBA00023136"/>
    </source>
</evidence>
<evidence type="ECO:0000259" key="13">
    <source>
        <dbReference type="Pfam" id="PF01326"/>
    </source>
</evidence>
<reference evidence="15" key="1">
    <citation type="submission" date="2018-02" db="EMBL/GenBank/DDBJ databases">
        <authorList>
            <person name="Moore K."/>
            <person name="Momper L."/>
        </authorList>
    </citation>
    <scope>NUCLEOTIDE SEQUENCE [LARGE SCALE GENOMIC DNA]</scope>
    <source>
        <strain evidence="15">ULC18</strain>
    </source>
</reference>
<dbReference type="InterPro" id="IPR008279">
    <property type="entry name" value="PEP-util_enz_mobile_dom"/>
</dbReference>
<dbReference type="RefSeq" id="WP_106257537.1">
    <property type="nucleotide sequence ID" value="NZ_CAWNSW010000129.1"/>
</dbReference>
<evidence type="ECO:0000256" key="9">
    <source>
        <dbReference type="ARBA" id="ARBA00023264"/>
    </source>
</evidence>
<keyword evidence="14" id="KW-0418">Kinase</keyword>
<dbReference type="Gene3D" id="3.50.30.10">
    <property type="entry name" value="Phosphohistidine domain"/>
    <property type="match status" value="1"/>
</dbReference>
<evidence type="ECO:0000256" key="3">
    <source>
        <dbReference type="ARBA" id="ARBA00022679"/>
    </source>
</evidence>
<dbReference type="InterPro" id="IPR036637">
    <property type="entry name" value="Phosphohistidine_dom_sf"/>
</dbReference>
<dbReference type="EMBL" id="PVWK01000097">
    <property type="protein sequence ID" value="PSB27236.1"/>
    <property type="molecule type" value="Genomic_DNA"/>
</dbReference>
<dbReference type="PANTHER" id="PTHR43615:SF1">
    <property type="entry name" value="PPDK_N DOMAIN-CONTAINING PROTEIN"/>
    <property type="match status" value="1"/>
</dbReference>
<keyword evidence="2" id="KW-0444">Lipid biosynthesis</keyword>
<evidence type="ECO:0000256" key="10">
    <source>
        <dbReference type="SAM" id="MobiDB-lite"/>
    </source>
</evidence>
<dbReference type="SUPFAM" id="SSF52009">
    <property type="entry name" value="Phosphohistidine domain"/>
    <property type="match status" value="1"/>
</dbReference>
<name>A0A2T1E3C8_9CYAN</name>
<feature type="domain" description="Pyruvate phosphate dikinase AMP/ATP-binding" evidence="13">
    <location>
        <begin position="265"/>
        <end position="462"/>
    </location>
</feature>
<dbReference type="InterPro" id="IPR002192">
    <property type="entry name" value="PPDK_AMP/ATP-bd"/>
</dbReference>
<evidence type="ECO:0000313" key="15">
    <source>
        <dbReference type="Proteomes" id="UP000239576"/>
    </source>
</evidence>
<evidence type="ECO:0000256" key="4">
    <source>
        <dbReference type="ARBA" id="ARBA00022692"/>
    </source>
</evidence>
<dbReference type="GO" id="GO:0005524">
    <property type="term" value="F:ATP binding"/>
    <property type="evidence" value="ECO:0007669"/>
    <property type="project" value="InterPro"/>
</dbReference>
<evidence type="ECO:0000256" key="2">
    <source>
        <dbReference type="ARBA" id="ARBA00022516"/>
    </source>
</evidence>
<sequence>MTLTQVWGALLLFIVCPLLGGLPLIAWITYALTRRQLAKLGTGNVSVSAAFYHGGRMAGILAVLSEALKGIAVVLLARSFFPADPAWELVALMALVVGRYWFGKGAGTTNVVWGYVIHDPIAAGFVFLISGISFTILRERRQGRLSVLVIFPLMTALRHPLDHELIGAAIILSVMLGWIYTKLPDDLDLAPTAAQAGTQSTFKFFRSDRAIRSLNDPLDARKVGQKAATLARLKRSGYPVPMGWVLSAGDDPEPLLELLKPSPKAPLIVRSSAVGEDSETASAAGQYESIASIVRREQLLPAISRCFASYNQASAVQYRRDRNLPEAAMSVFIQQQVRGVFSGVAFSRDPISRQGDAVVIEALPGSASQVVSGQVTPESYQVFVPAIDVQPATAQAPAAWLLPGDRTLTVHGSGTVPPQLIQQVAFLARHLEAQYQGIPQDIEWSYDGKQLWLLQTRPITTLLPIWTRKIAAEVIPGLIHPLTWSINRPLTCGVWGDLFTLVLGKRAMGLDFNETATLHYSYAYFNASLLGQLFRRMGLPPESLEFLTRGAKFSKPPLQSTLRNLPGLLRLTGREWHLEADFRQDSRRQFAPALAEFARQPASALGGTDLLTRIDRILNLLQTATYYSILAPLSAALRKGLFKAKDEQLDNSDTPEIAALRSLQALARSAREVLGSGQRSAVSGQQSAVSSTQNDSLPLTPHSSPLTPHPSPLTLLSQSPDGQAILSQFDALLEQYGYLSEVGTDIAVPTWREEPEPVRSLFVQFCQNPPESLSQPDRATGSVKRVQRRLTLKGRVTEVYSRLLAELRWSFVALEKLWLESGLLSESGDIFFLEWEEIRRLGGRGERGEEREAEGAGEGNIRELVEQRRSQREADRAVEAVPFLVYGNDPPAPTLSAYNWQSSQQLQGIGASPGQVEGIVKVVRSLAELPDIHRETILVVPYTDSGWAPLLARAGGLIAEVGGRLSHGAIVAREYRIPAVMDIHNATQFLQDGQRVRIDGQKGTVEIL</sequence>
<proteinExistence type="predicted"/>
<dbReference type="SMART" id="SM01207">
    <property type="entry name" value="G3P_acyltransf"/>
    <property type="match status" value="1"/>
</dbReference>
<keyword evidence="3" id="KW-0808">Transferase</keyword>
<feature type="transmembrane region" description="Helical" evidence="11">
    <location>
        <begin position="6"/>
        <end position="30"/>
    </location>
</feature>
<dbReference type="Proteomes" id="UP000239576">
    <property type="component" value="Unassembled WGS sequence"/>
</dbReference>
<keyword evidence="8" id="KW-0594">Phospholipid biosynthesis</keyword>
<dbReference type="PANTHER" id="PTHR43615">
    <property type="entry name" value="PHOSPHOENOLPYRUVATE SYNTHASE-RELATED"/>
    <property type="match status" value="1"/>
</dbReference>
<keyword evidence="7 11" id="KW-0472">Membrane</keyword>
<dbReference type="GO" id="GO:0016301">
    <property type="term" value="F:kinase activity"/>
    <property type="evidence" value="ECO:0007669"/>
    <property type="project" value="UniProtKB-KW"/>
</dbReference>
<keyword evidence="9" id="KW-1208">Phospholipid metabolism</keyword>
<comment type="caution">
    <text evidence="14">The sequence shown here is derived from an EMBL/GenBank/DDBJ whole genome shotgun (WGS) entry which is preliminary data.</text>
</comment>
<evidence type="ECO:0000256" key="1">
    <source>
        <dbReference type="ARBA" id="ARBA00022475"/>
    </source>
</evidence>
<dbReference type="Gene3D" id="3.30.470.20">
    <property type="entry name" value="ATP-grasp fold, B domain"/>
    <property type="match status" value="1"/>
</dbReference>
<dbReference type="SUPFAM" id="SSF56059">
    <property type="entry name" value="Glutathione synthetase ATP-binding domain-like"/>
    <property type="match status" value="1"/>
</dbReference>
<evidence type="ECO:0000256" key="5">
    <source>
        <dbReference type="ARBA" id="ARBA00022989"/>
    </source>
</evidence>
<reference evidence="14 15" key="2">
    <citation type="submission" date="2018-03" db="EMBL/GenBank/DDBJ databases">
        <title>The ancient ancestry and fast evolution of plastids.</title>
        <authorList>
            <person name="Moore K.R."/>
            <person name="Magnabosco C."/>
            <person name="Momper L."/>
            <person name="Gold D.A."/>
            <person name="Bosak T."/>
            <person name="Fournier G.P."/>
        </authorList>
    </citation>
    <scope>NUCLEOTIDE SEQUENCE [LARGE SCALE GENOMIC DNA]</scope>
    <source>
        <strain evidence="14 15">ULC18</strain>
    </source>
</reference>
<dbReference type="OrthoDB" id="9765468at2"/>
<feature type="region of interest" description="Disordered" evidence="10">
    <location>
        <begin position="677"/>
        <end position="717"/>
    </location>
</feature>
<evidence type="ECO:0000256" key="6">
    <source>
        <dbReference type="ARBA" id="ARBA00023098"/>
    </source>
</evidence>
<feature type="transmembrane region" description="Helical" evidence="11">
    <location>
        <begin position="86"/>
        <end position="103"/>
    </location>
</feature>
<organism evidence="14 15">
    <name type="scientific">Stenomitos frigidus ULC18</name>
    <dbReference type="NCBI Taxonomy" id="2107698"/>
    <lineage>
        <taxon>Bacteria</taxon>
        <taxon>Bacillati</taxon>
        <taxon>Cyanobacteriota</taxon>
        <taxon>Cyanophyceae</taxon>
        <taxon>Leptolyngbyales</taxon>
        <taxon>Leptolyngbyaceae</taxon>
        <taxon>Stenomitos</taxon>
    </lineage>
</organism>
<accession>A0A2T1E3C8</accession>
<evidence type="ECO:0000259" key="12">
    <source>
        <dbReference type="Pfam" id="PF00391"/>
    </source>
</evidence>
<keyword evidence="5 11" id="KW-1133">Transmembrane helix</keyword>
<evidence type="ECO:0000256" key="11">
    <source>
        <dbReference type="SAM" id="Phobius"/>
    </source>
</evidence>
<dbReference type="InterPro" id="IPR051549">
    <property type="entry name" value="PEP_Utilizing_Enz"/>
</dbReference>
<dbReference type="Pfam" id="PF02660">
    <property type="entry name" value="G3P_acyltransf"/>
    <property type="match status" value="1"/>
</dbReference>
<keyword evidence="1" id="KW-1003">Cell membrane</keyword>
<keyword evidence="14" id="KW-0670">Pyruvate</keyword>
<feature type="transmembrane region" description="Helical" evidence="11">
    <location>
        <begin position="115"/>
        <end position="137"/>
    </location>
</feature>
<dbReference type="GO" id="GO:0008654">
    <property type="term" value="P:phospholipid biosynthetic process"/>
    <property type="evidence" value="ECO:0007669"/>
    <property type="project" value="UniProtKB-KW"/>
</dbReference>